<dbReference type="OrthoDB" id="18740at2759"/>
<comment type="similarity">
    <text evidence="1">Belongs to the filamin family.</text>
</comment>
<feature type="repeat" description="Filamin" evidence="3">
    <location>
        <begin position="197"/>
        <end position="247"/>
    </location>
</feature>
<dbReference type="InterPro" id="IPR014756">
    <property type="entry name" value="Ig_E-set"/>
</dbReference>
<evidence type="ECO:0000256" key="1">
    <source>
        <dbReference type="ARBA" id="ARBA00009238"/>
    </source>
</evidence>
<dbReference type="SUPFAM" id="SSF81296">
    <property type="entry name" value="E set domains"/>
    <property type="match status" value="3"/>
</dbReference>
<dbReference type="InterPro" id="IPR044801">
    <property type="entry name" value="Filamin"/>
</dbReference>
<sequence>MFDVIITGPGSSAVPVRCYQQKDGNLLAEFMPSMIVLRKGAGFAELDVTVRSPVGQDLPLAMKTLNQDTDLIELCPPLPGKYAFNITYGGQKITDSPVTFNVIEGGAARAWGAGLSRALVGAVAHFNVSCVGLCPPDRPMVQISGPPGVPHVNASIVPKKQDQYEVSYTPVRVGMYDVTITCSGKHISGEITGECSGPQGSTVPVNIQQDMPESAQVILTPKAPGPHTLSLFYAGFPLTFSPINALAEASNGGVRLILTGKGLASAICNQVAEFNIDGSQAGPGDCHFFLFVVNFPDLLQDDFIKNRSSLRHSRGNFDRYEERDQSQPSAYWRQRVQSDLHAGQRWCLSVERHVV</sequence>
<keyword evidence="5" id="KW-1185">Reference proteome</keyword>
<evidence type="ECO:0000313" key="4">
    <source>
        <dbReference type="EMBL" id="CAB0019575.1"/>
    </source>
</evidence>
<dbReference type="Pfam" id="PF00630">
    <property type="entry name" value="Filamin"/>
    <property type="match status" value="1"/>
</dbReference>
<dbReference type="GO" id="GO:0030036">
    <property type="term" value="P:actin cytoskeleton organization"/>
    <property type="evidence" value="ECO:0007669"/>
    <property type="project" value="InterPro"/>
</dbReference>
<dbReference type="AlphaFoldDB" id="A0A6H5HRR6"/>
<dbReference type="InterPro" id="IPR001298">
    <property type="entry name" value="Filamin/ABP280_rpt"/>
</dbReference>
<gene>
    <name evidence="4" type="ORF">NTEN_LOCUS23287</name>
</gene>
<keyword evidence="2" id="KW-0677">Repeat</keyword>
<proteinExistence type="inferred from homology"/>
<dbReference type="GO" id="GO:0051015">
    <property type="term" value="F:actin filament binding"/>
    <property type="evidence" value="ECO:0007669"/>
    <property type="project" value="InterPro"/>
</dbReference>
<dbReference type="InterPro" id="IPR017868">
    <property type="entry name" value="Filamin/ABP280_repeat-like"/>
</dbReference>
<dbReference type="Proteomes" id="UP000479000">
    <property type="component" value="Unassembled WGS sequence"/>
</dbReference>
<dbReference type="SMART" id="SM00557">
    <property type="entry name" value="IG_FLMN"/>
    <property type="match status" value="2"/>
</dbReference>
<reference evidence="4 5" key="1">
    <citation type="submission" date="2020-02" db="EMBL/GenBank/DDBJ databases">
        <authorList>
            <person name="Ferguson B K."/>
        </authorList>
    </citation>
    <scope>NUCLEOTIDE SEQUENCE [LARGE SCALE GENOMIC DNA]</scope>
</reference>
<evidence type="ECO:0008006" key="6">
    <source>
        <dbReference type="Google" id="ProtNLM"/>
    </source>
</evidence>
<protein>
    <recommendedName>
        <fullName evidence="6">Filamin</fullName>
    </recommendedName>
</protein>
<dbReference type="PANTHER" id="PTHR38537:SF8">
    <property type="entry name" value="FILAMIN-A"/>
    <property type="match status" value="1"/>
</dbReference>
<dbReference type="PROSITE" id="PS50194">
    <property type="entry name" value="FILAMIN_REPEAT"/>
    <property type="match status" value="3"/>
</dbReference>
<dbReference type="EMBL" id="CADCXU010034101">
    <property type="protein sequence ID" value="CAB0019575.1"/>
    <property type="molecule type" value="Genomic_DNA"/>
</dbReference>
<organism evidence="4 5">
    <name type="scientific">Nesidiocoris tenuis</name>
    <dbReference type="NCBI Taxonomy" id="355587"/>
    <lineage>
        <taxon>Eukaryota</taxon>
        <taxon>Metazoa</taxon>
        <taxon>Ecdysozoa</taxon>
        <taxon>Arthropoda</taxon>
        <taxon>Hexapoda</taxon>
        <taxon>Insecta</taxon>
        <taxon>Pterygota</taxon>
        <taxon>Neoptera</taxon>
        <taxon>Paraneoptera</taxon>
        <taxon>Hemiptera</taxon>
        <taxon>Heteroptera</taxon>
        <taxon>Panheteroptera</taxon>
        <taxon>Cimicomorpha</taxon>
        <taxon>Miridae</taxon>
        <taxon>Dicyphina</taxon>
        <taxon>Nesidiocoris</taxon>
    </lineage>
</organism>
<feature type="repeat" description="Filamin" evidence="3">
    <location>
        <begin position="100"/>
        <end position="189"/>
    </location>
</feature>
<evidence type="ECO:0000313" key="5">
    <source>
        <dbReference type="Proteomes" id="UP000479000"/>
    </source>
</evidence>
<evidence type="ECO:0000256" key="2">
    <source>
        <dbReference type="ARBA" id="ARBA00022737"/>
    </source>
</evidence>
<feature type="repeat" description="Filamin" evidence="3">
    <location>
        <begin position="1"/>
        <end position="102"/>
    </location>
</feature>
<accession>A0A6H5HRR6</accession>
<evidence type="ECO:0000256" key="3">
    <source>
        <dbReference type="PROSITE-ProRule" id="PRU00087"/>
    </source>
</evidence>
<dbReference type="Gene3D" id="2.60.40.10">
    <property type="entry name" value="Immunoglobulins"/>
    <property type="match status" value="3"/>
</dbReference>
<dbReference type="PANTHER" id="PTHR38537">
    <property type="entry name" value="JITTERBUG, ISOFORM N"/>
    <property type="match status" value="1"/>
</dbReference>
<dbReference type="InterPro" id="IPR013783">
    <property type="entry name" value="Ig-like_fold"/>
</dbReference>
<name>A0A6H5HRR6_9HEMI</name>